<accession>L0RGS7</accession>
<evidence type="ECO:0000313" key="2">
    <source>
        <dbReference type="Proteomes" id="UP000010808"/>
    </source>
</evidence>
<sequence>MLFGRIIGPLLCEIFLVVAVFGENRVGRGKFFSILYFCIRRYLDYIYTWGQ</sequence>
<evidence type="ECO:0000313" key="1">
    <source>
        <dbReference type="EMBL" id="CCO25437.1"/>
    </source>
</evidence>
<proteinExistence type="predicted"/>
<dbReference type="HOGENOM" id="CLU_3098133_0_0_7"/>
<dbReference type="Proteomes" id="UP000010808">
    <property type="component" value="Chromosome"/>
</dbReference>
<gene>
    <name evidence="1" type="ORF">DESAM_23170</name>
</gene>
<dbReference type="EMBL" id="FO203522">
    <property type="protein sequence ID" value="CCO25437.1"/>
    <property type="molecule type" value="Genomic_DNA"/>
</dbReference>
<dbReference type="AlphaFoldDB" id="L0RGS7"/>
<reference evidence="1 2" key="1">
    <citation type="submission" date="2012-10" db="EMBL/GenBank/DDBJ databases">
        <authorList>
            <person name="Genoscope - CEA"/>
        </authorList>
    </citation>
    <scope>NUCLEOTIDE SEQUENCE [LARGE SCALE GENOMIC DNA]</scope>
    <source>
        <strain evidence="2">AM13 / DSM 14728</strain>
    </source>
</reference>
<keyword evidence="2" id="KW-1185">Reference proteome</keyword>
<organism evidence="1 2">
    <name type="scientific">Maridesulfovibrio hydrothermalis AM13 = DSM 14728</name>
    <dbReference type="NCBI Taxonomy" id="1121451"/>
    <lineage>
        <taxon>Bacteria</taxon>
        <taxon>Pseudomonadati</taxon>
        <taxon>Thermodesulfobacteriota</taxon>
        <taxon>Desulfovibrionia</taxon>
        <taxon>Desulfovibrionales</taxon>
        <taxon>Desulfovibrionaceae</taxon>
        <taxon>Maridesulfovibrio</taxon>
    </lineage>
</organism>
<protein>
    <submittedName>
        <fullName evidence="1">Uncharacterized protein</fullName>
    </submittedName>
</protein>
<name>L0RGS7_9BACT</name>
<dbReference type="KEGG" id="dhy:DESAM_23170"/>